<dbReference type="AlphaFoldDB" id="A0AAN7V9D1"/>
<evidence type="ECO:0000256" key="2">
    <source>
        <dbReference type="ARBA" id="ARBA00034809"/>
    </source>
</evidence>
<organism evidence="5 6">
    <name type="scientific">Pyrocoelia pectoralis</name>
    <dbReference type="NCBI Taxonomy" id="417401"/>
    <lineage>
        <taxon>Eukaryota</taxon>
        <taxon>Metazoa</taxon>
        <taxon>Ecdysozoa</taxon>
        <taxon>Arthropoda</taxon>
        <taxon>Hexapoda</taxon>
        <taxon>Insecta</taxon>
        <taxon>Pterygota</taxon>
        <taxon>Neoptera</taxon>
        <taxon>Endopterygota</taxon>
        <taxon>Coleoptera</taxon>
        <taxon>Polyphaga</taxon>
        <taxon>Elateriformia</taxon>
        <taxon>Elateroidea</taxon>
        <taxon>Lampyridae</taxon>
        <taxon>Lampyrinae</taxon>
        <taxon>Pyrocoelia</taxon>
    </lineage>
</organism>
<dbReference type="PANTHER" id="PTHR21308">
    <property type="entry name" value="PHYTANOYL-COA ALPHA-HYDROXYLASE"/>
    <property type="match status" value="1"/>
</dbReference>
<name>A0AAN7V9D1_9COLE</name>
<dbReference type="Gene3D" id="2.60.120.620">
    <property type="entry name" value="q2cbj1_9rhob like domain"/>
    <property type="match status" value="1"/>
</dbReference>
<dbReference type="Proteomes" id="UP001329430">
    <property type="component" value="Chromosome 7"/>
</dbReference>
<dbReference type="SUPFAM" id="SSF51197">
    <property type="entry name" value="Clavaminate synthase-like"/>
    <property type="match status" value="1"/>
</dbReference>
<dbReference type="PANTHER" id="PTHR21308:SF1">
    <property type="entry name" value="PHYTANOYL-COA DIOXYGENASE, PEROXISOMAL"/>
    <property type="match status" value="1"/>
</dbReference>
<gene>
    <name evidence="5" type="ORF">RI129_009935</name>
</gene>
<protein>
    <recommendedName>
        <fullName evidence="2">phytanoyl-CoA dioxygenase</fullName>
        <ecNumber evidence="2">1.14.11.18</ecNumber>
    </recommendedName>
    <alternativeName>
        <fullName evidence="3">Phytanic acid oxidase</fullName>
    </alternativeName>
    <alternativeName>
        <fullName evidence="4">Phytanoyl-CoA alpha-hydroxylase</fullName>
    </alternativeName>
</protein>
<dbReference type="InterPro" id="IPR047128">
    <property type="entry name" value="PhyH"/>
</dbReference>
<dbReference type="GO" id="GO:0048244">
    <property type="term" value="F:phytanoyl-CoA dioxygenase activity"/>
    <property type="evidence" value="ECO:0007669"/>
    <property type="project" value="UniProtKB-EC"/>
</dbReference>
<comment type="caution">
    <text evidence="5">The sequence shown here is derived from an EMBL/GenBank/DDBJ whole genome shotgun (WGS) entry which is preliminary data.</text>
</comment>
<evidence type="ECO:0000256" key="4">
    <source>
        <dbReference type="ARBA" id="ARBA00034924"/>
    </source>
</evidence>
<dbReference type="GO" id="GO:0001561">
    <property type="term" value="P:fatty acid alpha-oxidation"/>
    <property type="evidence" value="ECO:0007669"/>
    <property type="project" value="InterPro"/>
</dbReference>
<dbReference type="EC" id="1.14.11.18" evidence="2"/>
<evidence type="ECO:0000313" key="5">
    <source>
        <dbReference type="EMBL" id="KAK5641388.1"/>
    </source>
</evidence>
<proteinExistence type="inferred from homology"/>
<accession>A0AAN7V9D1</accession>
<dbReference type="EMBL" id="JAVRBK010000007">
    <property type="protein sequence ID" value="KAK5641388.1"/>
    <property type="molecule type" value="Genomic_DNA"/>
</dbReference>
<evidence type="ECO:0000313" key="6">
    <source>
        <dbReference type="Proteomes" id="UP001329430"/>
    </source>
</evidence>
<reference evidence="5 6" key="1">
    <citation type="journal article" date="2024" name="Insects">
        <title>An Improved Chromosome-Level Genome Assembly of the Firefly Pyrocoelia pectoralis.</title>
        <authorList>
            <person name="Fu X."/>
            <person name="Meyer-Rochow V.B."/>
            <person name="Ballantyne L."/>
            <person name="Zhu X."/>
        </authorList>
    </citation>
    <scope>NUCLEOTIDE SEQUENCE [LARGE SCALE GENOMIC DNA]</scope>
    <source>
        <strain evidence="5">XCY_ONT2</strain>
    </source>
</reference>
<sequence length="298" mass="34188">MSTKKYKYTKDNVYLTEVQRDFYEENGYIVFRNLVDFNLLDECTNRFLEYCDGKVNTGYYVKVIKDMSLKNTDAKGEFLINKIQDFNYDDILFKYISYKPLVDIVQSIIGPNVTAAHSMLINKPPNSEKNTSRHPLHQDLHCFPFRPAELIVASWTAMEKVDEKNGCLFVMPGSHKGTLLEHEYPPNVTNPGYRGVLGLEHIPTVNLVMEKGDTVFFHPLLFHGSGPNLTKGFRKALSVHYGANNCNFINVTPKMDKVALYHAKTKGFPEVTFNLYWKAKSRIVRGEPGNFQNLRSQL</sequence>
<comment type="similarity">
    <text evidence="1">Belongs to the PhyH family.</text>
</comment>
<dbReference type="Pfam" id="PF05721">
    <property type="entry name" value="PhyH"/>
    <property type="match status" value="1"/>
</dbReference>
<keyword evidence="6" id="KW-1185">Reference proteome</keyword>
<evidence type="ECO:0000256" key="1">
    <source>
        <dbReference type="ARBA" id="ARBA00005830"/>
    </source>
</evidence>
<dbReference type="InterPro" id="IPR008775">
    <property type="entry name" value="Phytyl_CoA_dOase-like"/>
</dbReference>
<evidence type="ECO:0000256" key="3">
    <source>
        <dbReference type="ARBA" id="ARBA00034921"/>
    </source>
</evidence>